<dbReference type="AlphaFoldDB" id="A0A5C6E7W1"/>
<evidence type="ECO:0000259" key="1">
    <source>
        <dbReference type="Pfam" id="PF13021"/>
    </source>
</evidence>
<keyword evidence="3" id="KW-1185">Reference proteome</keyword>
<proteinExistence type="predicted"/>
<evidence type="ECO:0000313" key="3">
    <source>
        <dbReference type="Proteomes" id="UP000318288"/>
    </source>
</evidence>
<feature type="domain" description="DUF3885" evidence="1">
    <location>
        <begin position="12"/>
        <end position="199"/>
    </location>
</feature>
<dbReference type="RefSeq" id="WP_146462641.1">
    <property type="nucleotide sequence ID" value="NZ_SJPW01000023.1"/>
</dbReference>
<name>A0A5C6E7W1_9BACT</name>
<dbReference type="InterPro" id="IPR024976">
    <property type="entry name" value="DUF3885"/>
</dbReference>
<reference evidence="2 3" key="1">
    <citation type="submission" date="2019-02" db="EMBL/GenBank/DDBJ databases">
        <title>Deep-cultivation of Planctomycetes and their phenomic and genomic characterization uncovers novel biology.</title>
        <authorList>
            <person name="Wiegand S."/>
            <person name="Jogler M."/>
            <person name="Boedeker C."/>
            <person name="Pinto D."/>
            <person name="Vollmers J."/>
            <person name="Rivas-Marin E."/>
            <person name="Kohn T."/>
            <person name="Peeters S.H."/>
            <person name="Heuer A."/>
            <person name="Rast P."/>
            <person name="Oberbeckmann S."/>
            <person name="Bunk B."/>
            <person name="Jeske O."/>
            <person name="Meyerdierks A."/>
            <person name="Storesund J.E."/>
            <person name="Kallscheuer N."/>
            <person name="Luecker S."/>
            <person name="Lage O.M."/>
            <person name="Pohl T."/>
            <person name="Merkel B.J."/>
            <person name="Hornburger P."/>
            <person name="Mueller R.-W."/>
            <person name="Bruemmer F."/>
            <person name="Labrenz M."/>
            <person name="Spormann A.M."/>
            <person name="Op Den Camp H."/>
            <person name="Overmann J."/>
            <person name="Amann R."/>
            <person name="Jetten M.S.M."/>
            <person name="Mascher T."/>
            <person name="Medema M.H."/>
            <person name="Devos D.P."/>
            <person name="Kaster A.-K."/>
            <person name="Ovreas L."/>
            <person name="Rohde M."/>
            <person name="Galperin M.Y."/>
            <person name="Jogler C."/>
        </authorList>
    </citation>
    <scope>NUCLEOTIDE SEQUENCE [LARGE SCALE GENOMIC DNA]</scope>
    <source>
        <strain evidence="2 3">Poly51</strain>
    </source>
</reference>
<organism evidence="2 3">
    <name type="scientific">Rubripirellula tenax</name>
    <dbReference type="NCBI Taxonomy" id="2528015"/>
    <lineage>
        <taxon>Bacteria</taxon>
        <taxon>Pseudomonadati</taxon>
        <taxon>Planctomycetota</taxon>
        <taxon>Planctomycetia</taxon>
        <taxon>Pirellulales</taxon>
        <taxon>Pirellulaceae</taxon>
        <taxon>Rubripirellula</taxon>
    </lineage>
</organism>
<dbReference type="EMBL" id="SJPW01000023">
    <property type="protein sequence ID" value="TWU43556.1"/>
    <property type="molecule type" value="Genomic_DNA"/>
</dbReference>
<sequence length="223" mass="24821">MPASFDSDVFEQQTAAAFPGFELNSDVMDFGKIHLRFELGDGHANGTSRRVDQATERALVLFERCMLHTDSIVLIVNEFGFSGDELNPTDPDGYLATLIPELSACCNAVIVNGEDGEPLLRRSFIRTAKSRLDYRGILRGIACLEQGRTPCINESIYFVNESKSIVFYMCDDRGCLIYSSVAETLASLYIEYNGWLVDYYREHFDAIWGVGDGHSTEPGCGEP</sequence>
<dbReference type="Proteomes" id="UP000318288">
    <property type="component" value="Unassembled WGS sequence"/>
</dbReference>
<gene>
    <name evidence="2" type="ORF">Poly51_63480</name>
</gene>
<comment type="caution">
    <text evidence="2">The sequence shown here is derived from an EMBL/GenBank/DDBJ whole genome shotgun (WGS) entry which is preliminary data.</text>
</comment>
<protein>
    <recommendedName>
        <fullName evidence="1">DUF3885 domain-containing protein</fullName>
    </recommendedName>
</protein>
<dbReference type="Pfam" id="PF13021">
    <property type="entry name" value="DUF3885"/>
    <property type="match status" value="1"/>
</dbReference>
<accession>A0A5C6E7W1</accession>
<dbReference type="OrthoDB" id="72213at2"/>
<evidence type="ECO:0000313" key="2">
    <source>
        <dbReference type="EMBL" id="TWU43556.1"/>
    </source>
</evidence>